<name>A0A381XLZ7_9ZZZZ</name>
<reference evidence="2" key="1">
    <citation type="submission" date="2018-05" db="EMBL/GenBank/DDBJ databases">
        <authorList>
            <person name="Lanie J.A."/>
            <person name="Ng W.-L."/>
            <person name="Kazmierczak K.M."/>
            <person name="Andrzejewski T.M."/>
            <person name="Davidsen T.M."/>
            <person name="Wayne K.J."/>
            <person name="Tettelin H."/>
            <person name="Glass J.I."/>
            <person name="Rusch D."/>
            <person name="Podicherti R."/>
            <person name="Tsui H.-C.T."/>
            <person name="Winkler M.E."/>
        </authorList>
    </citation>
    <scope>NUCLEOTIDE SEQUENCE</scope>
</reference>
<evidence type="ECO:0000313" key="2">
    <source>
        <dbReference type="EMBL" id="SVA65758.1"/>
    </source>
</evidence>
<protein>
    <recommendedName>
        <fullName evidence="1">N-acetyltransferase domain-containing protein</fullName>
    </recommendedName>
</protein>
<dbReference type="GO" id="GO:0016747">
    <property type="term" value="F:acyltransferase activity, transferring groups other than amino-acyl groups"/>
    <property type="evidence" value="ECO:0007669"/>
    <property type="project" value="InterPro"/>
</dbReference>
<dbReference type="Pfam" id="PF00583">
    <property type="entry name" value="Acetyltransf_1"/>
    <property type="match status" value="1"/>
</dbReference>
<dbReference type="SUPFAM" id="SSF55729">
    <property type="entry name" value="Acyl-CoA N-acyltransferases (Nat)"/>
    <property type="match status" value="1"/>
</dbReference>
<evidence type="ECO:0000259" key="1">
    <source>
        <dbReference type="PROSITE" id="PS51186"/>
    </source>
</evidence>
<gene>
    <name evidence="2" type="ORF">METZ01_LOCUS118612</name>
</gene>
<proteinExistence type="predicted"/>
<dbReference type="InterPro" id="IPR000182">
    <property type="entry name" value="GNAT_dom"/>
</dbReference>
<feature type="domain" description="N-acetyltransferase" evidence="1">
    <location>
        <begin position="3"/>
        <end position="158"/>
    </location>
</feature>
<dbReference type="InterPro" id="IPR016181">
    <property type="entry name" value="Acyl_CoA_acyltransferase"/>
</dbReference>
<dbReference type="AlphaFoldDB" id="A0A381XLZ7"/>
<accession>A0A381XLZ7</accession>
<dbReference type="Gene3D" id="3.40.630.30">
    <property type="match status" value="1"/>
</dbReference>
<sequence length="158" mass="16593">MEESTRPARPGDLAVLVDLATAARGELLDRKGGDVAERLDPHRYDPAARIGTALDDAATVFLVGTIDGTVVGYGLMTMGAVSDGSGQAVVEEIFVEPEARAVGVGESILGALLEVAKERGALAIQSVALPGDRATKNFFETHGMVARAIIVHRWLDGR</sequence>
<dbReference type="CDD" id="cd04301">
    <property type="entry name" value="NAT_SF"/>
    <property type="match status" value="1"/>
</dbReference>
<organism evidence="2">
    <name type="scientific">marine metagenome</name>
    <dbReference type="NCBI Taxonomy" id="408172"/>
    <lineage>
        <taxon>unclassified sequences</taxon>
        <taxon>metagenomes</taxon>
        <taxon>ecological metagenomes</taxon>
    </lineage>
</organism>
<dbReference type="PROSITE" id="PS51186">
    <property type="entry name" value="GNAT"/>
    <property type="match status" value="1"/>
</dbReference>
<dbReference type="EMBL" id="UINC01015650">
    <property type="protein sequence ID" value="SVA65758.1"/>
    <property type="molecule type" value="Genomic_DNA"/>
</dbReference>